<gene>
    <name evidence="2" type="ORF">CINCED_3A014412</name>
</gene>
<organism evidence="2 3">
    <name type="scientific">Cinara cedri</name>
    <dbReference type="NCBI Taxonomy" id="506608"/>
    <lineage>
        <taxon>Eukaryota</taxon>
        <taxon>Metazoa</taxon>
        <taxon>Ecdysozoa</taxon>
        <taxon>Arthropoda</taxon>
        <taxon>Hexapoda</taxon>
        <taxon>Insecta</taxon>
        <taxon>Pterygota</taxon>
        <taxon>Neoptera</taxon>
        <taxon>Paraneoptera</taxon>
        <taxon>Hemiptera</taxon>
        <taxon>Sternorrhyncha</taxon>
        <taxon>Aphidomorpha</taxon>
        <taxon>Aphidoidea</taxon>
        <taxon>Aphididae</taxon>
        <taxon>Lachninae</taxon>
        <taxon>Cinara</taxon>
    </lineage>
</organism>
<proteinExistence type="predicted"/>
<reference evidence="2 3" key="1">
    <citation type="submission" date="2019-08" db="EMBL/GenBank/DDBJ databases">
        <authorList>
            <person name="Alioto T."/>
            <person name="Alioto T."/>
            <person name="Gomez Garrido J."/>
        </authorList>
    </citation>
    <scope>NUCLEOTIDE SEQUENCE [LARGE SCALE GENOMIC DNA]</scope>
</reference>
<protein>
    <submittedName>
        <fullName evidence="2">Uncharacterized protein</fullName>
    </submittedName>
</protein>
<evidence type="ECO:0000256" key="1">
    <source>
        <dbReference type="SAM" id="MobiDB-lite"/>
    </source>
</evidence>
<feature type="region of interest" description="Disordered" evidence="1">
    <location>
        <begin position="1"/>
        <end position="58"/>
    </location>
</feature>
<evidence type="ECO:0000313" key="2">
    <source>
        <dbReference type="EMBL" id="VVC35801.1"/>
    </source>
</evidence>
<feature type="compositionally biased region" description="Polar residues" evidence="1">
    <location>
        <begin position="24"/>
        <end position="34"/>
    </location>
</feature>
<sequence length="58" mass="6553">MPKKMPEKCGGTDTANPFRMLRVSSPTDHNNILSYNVHPDGHENPAELKSNITEYQLK</sequence>
<keyword evidence="3" id="KW-1185">Reference proteome</keyword>
<name>A0A5E4MWK2_9HEMI</name>
<dbReference type="EMBL" id="CABPRJ010001428">
    <property type="protein sequence ID" value="VVC35801.1"/>
    <property type="molecule type" value="Genomic_DNA"/>
</dbReference>
<accession>A0A5E4MWK2</accession>
<dbReference type="Proteomes" id="UP000325440">
    <property type="component" value="Unassembled WGS sequence"/>
</dbReference>
<dbReference type="AlphaFoldDB" id="A0A5E4MWK2"/>
<evidence type="ECO:0000313" key="3">
    <source>
        <dbReference type="Proteomes" id="UP000325440"/>
    </source>
</evidence>